<proteinExistence type="predicted"/>
<feature type="compositionally biased region" description="Low complexity" evidence="2">
    <location>
        <begin position="1069"/>
        <end position="1102"/>
    </location>
</feature>
<feature type="compositionally biased region" description="Low complexity" evidence="2">
    <location>
        <begin position="1030"/>
        <end position="1051"/>
    </location>
</feature>
<evidence type="ECO:0000313" key="3">
    <source>
        <dbReference type="EMBL" id="SNR56062.1"/>
    </source>
</evidence>
<dbReference type="AlphaFoldDB" id="A0A238XBT5"/>
<reference evidence="3 4" key="1">
    <citation type="submission" date="2017-06" db="EMBL/GenBank/DDBJ databases">
        <authorList>
            <person name="Kim H.J."/>
            <person name="Triplett B.A."/>
        </authorList>
    </citation>
    <scope>NUCLEOTIDE SEQUENCE [LARGE SCALE GENOMIC DNA]</scope>
    <source>
        <strain evidence="3 4">DSM 44272</strain>
    </source>
</reference>
<feature type="compositionally biased region" description="Basic residues" evidence="2">
    <location>
        <begin position="934"/>
        <end position="948"/>
    </location>
</feature>
<dbReference type="Pfam" id="PF13555">
    <property type="entry name" value="AAA_29"/>
    <property type="match status" value="1"/>
</dbReference>
<accession>A0A238XBT5</accession>
<dbReference type="Gene3D" id="3.40.1140.10">
    <property type="match status" value="1"/>
</dbReference>
<protein>
    <submittedName>
        <fullName evidence="3">Uncharacterized protein YPO0396</fullName>
    </submittedName>
</protein>
<dbReference type="InterPro" id="IPR027417">
    <property type="entry name" value="P-loop_NTPase"/>
</dbReference>
<name>A0A238XBT5_9ACTN</name>
<dbReference type="SUPFAM" id="SSF52540">
    <property type="entry name" value="P-loop containing nucleoside triphosphate hydrolases"/>
    <property type="match status" value="1"/>
</dbReference>
<feature type="compositionally biased region" description="Pro residues" evidence="2">
    <location>
        <begin position="1059"/>
        <end position="1068"/>
    </location>
</feature>
<feature type="region of interest" description="Disordered" evidence="2">
    <location>
        <begin position="915"/>
        <end position="1110"/>
    </location>
</feature>
<feature type="compositionally biased region" description="Low complexity" evidence="2">
    <location>
        <begin position="970"/>
        <end position="990"/>
    </location>
</feature>
<evidence type="ECO:0000256" key="1">
    <source>
        <dbReference type="SAM" id="Coils"/>
    </source>
</evidence>
<keyword evidence="4" id="KW-1185">Reference proteome</keyword>
<sequence length="1110" mass="121135">MTATVHLATDEQPSPDAPPGFRLDRLELLNWGTFDRKVWALRAGGANTLLTGDIGSGKSTVVDAVTTLLLPAQRISYNKAAGADTRERSLRSYVQGHWRSERNEATGTTRQVGLRGGSTYSVLLAVFTNAGYDATVTLAQVFWLKDGDSGQPDRCYVTADRDLTIAADFADFGTDVTALKRRLRAQAGISVLNAFPEYGRDYRRRLGIDSEQALELFHQTVSMKAVSDLNGFVRSHMLEPFDAAGWIDQLVAHFDDLTRAHESVVRARTQLDQLRPIIADADTHDRLAAEIAALDAQREALPVHPARLRAELLARRIGQLQGSVAEDDRELARLADDLGRQRARESDLIVERAGHGSDRLARIDELVEAEERALETRRQKAAVFADLLTAAGLDPVADERGFSTRRTEVRGATAAAESDAAEAQNRLQELAVDARGLQEESEDLRAELASLRQRTSSLPRQSLELRQRLVTELGIPGTALPFAGELIQVGAAHREWEGAAERLLRGFALSLLVPDEHYPAVSRWIDAHDLRTRLVYYRVPARVPALPALPSADSLAAKLEIEDTPVRSWLEAQLAHRADHVCVDSIEAFQRIPKALTRAGQVKQPGGRHEKNDATRIDDRRSYVLGWSNAEKIEALLHQAQQLQERLNRLADDRTRATKVQSTATERSRTLSKLDVFDSWAELDWQAVVGRIADLTAERDRLLSASGELQRIDRELEVVRSTITAADVALSACQQRRGGHGSELADAEKRATTVAARLDGAAGVPEVVLEALNAHAAAQAGDPPITLEDVDGLEEALRQQLTEDRDQRVKRQSGVESRLVRAMGKFISDHPVETSEMDASVGAAGEFRALHERLTGDDLPRFEATFKRYLNENTIRDIAGFLAELNKRSELIAQRVATINASLVGIDYNPGRYIRLDTQPTPAPGDQGLQARPARLHRRRPRRRRRPVLRTALPAGEGHRRTAARPPGDTPTSTATGRGTSPTSATGSSSLPPNAGGRTTASTRPTAIPAASPAGRRKSSPTPSWPPRWPTSSASTQPPSGRRPSASSSSTRRSDAAPTSPPDSPSPCSPGSACSCSSSRRCRRSTSSSRTWPPSGSSTTRPATTPVCRA</sequence>
<organism evidence="3 4">
    <name type="scientific">Blastococcus mobilis</name>
    <dbReference type="NCBI Taxonomy" id="1938746"/>
    <lineage>
        <taxon>Bacteria</taxon>
        <taxon>Bacillati</taxon>
        <taxon>Actinomycetota</taxon>
        <taxon>Actinomycetes</taxon>
        <taxon>Geodermatophilales</taxon>
        <taxon>Geodermatophilaceae</taxon>
        <taxon>Blastococcus</taxon>
    </lineage>
</organism>
<keyword evidence="1" id="KW-0175">Coiled coil</keyword>
<evidence type="ECO:0000256" key="2">
    <source>
        <dbReference type="SAM" id="MobiDB-lite"/>
    </source>
</evidence>
<dbReference type="EMBL" id="FZNO01000012">
    <property type="protein sequence ID" value="SNR56062.1"/>
    <property type="molecule type" value="Genomic_DNA"/>
</dbReference>
<dbReference type="Proteomes" id="UP000198403">
    <property type="component" value="Unassembled WGS sequence"/>
</dbReference>
<feature type="coiled-coil region" evidence="1">
    <location>
        <begin position="630"/>
        <end position="660"/>
    </location>
</feature>
<feature type="coiled-coil region" evidence="1">
    <location>
        <begin position="413"/>
        <end position="454"/>
    </location>
</feature>
<evidence type="ECO:0000313" key="4">
    <source>
        <dbReference type="Proteomes" id="UP000198403"/>
    </source>
</evidence>
<gene>
    <name evidence="3" type="ORF">SAMN06272737_112131</name>
</gene>